<evidence type="ECO:0000313" key="2">
    <source>
        <dbReference type="Proteomes" id="UP000824890"/>
    </source>
</evidence>
<name>A0ABQ7XDM9_BRANA</name>
<comment type="caution">
    <text evidence="1">The sequence shown here is derived from an EMBL/GenBank/DDBJ whole genome shotgun (WGS) entry which is preliminary data.</text>
</comment>
<reference evidence="1 2" key="1">
    <citation type="submission" date="2021-05" db="EMBL/GenBank/DDBJ databases">
        <title>Genome Assembly of Synthetic Allotetraploid Brassica napus Reveals Homoeologous Exchanges between Subgenomes.</title>
        <authorList>
            <person name="Davis J.T."/>
        </authorList>
    </citation>
    <scope>NUCLEOTIDE SEQUENCE [LARGE SCALE GENOMIC DNA]</scope>
    <source>
        <strain evidence="2">cv. Da-Ae</strain>
        <tissue evidence="1">Seedling</tissue>
    </source>
</reference>
<accession>A0ABQ7XDM9</accession>
<organism evidence="1 2">
    <name type="scientific">Brassica napus</name>
    <name type="common">Rape</name>
    <dbReference type="NCBI Taxonomy" id="3708"/>
    <lineage>
        <taxon>Eukaryota</taxon>
        <taxon>Viridiplantae</taxon>
        <taxon>Streptophyta</taxon>
        <taxon>Embryophyta</taxon>
        <taxon>Tracheophyta</taxon>
        <taxon>Spermatophyta</taxon>
        <taxon>Magnoliopsida</taxon>
        <taxon>eudicotyledons</taxon>
        <taxon>Gunneridae</taxon>
        <taxon>Pentapetalae</taxon>
        <taxon>rosids</taxon>
        <taxon>malvids</taxon>
        <taxon>Brassicales</taxon>
        <taxon>Brassicaceae</taxon>
        <taxon>Brassiceae</taxon>
        <taxon>Brassica</taxon>
    </lineage>
</organism>
<keyword evidence="2" id="KW-1185">Reference proteome</keyword>
<dbReference type="EMBL" id="JAGKQM010000609">
    <property type="protein sequence ID" value="KAH0854042.1"/>
    <property type="molecule type" value="Genomic_DNA"/>
</dbReference>
<sequence length="123" mass="13571">GPLTLSGLLNFQGFKTLASLLFGPERHRNARRRDRATDAKGCDYAGTVAEELMKSEDADMALEGLALKKEKVPLPSSIPAKSGGGTQRKMELRKAKLEGEQQFLFDQATTDKLRSESLMFKLI</sequence>
<feature type="non-terminal residue" evidence="1">
    <location>
        <position position="1"/>
    </location>
</feature>
<dbReference type="Proteomes" id="UP000824890">
    <property type="component" value="Unassembled WGS sequence"/>
</dbReference>
<gene>
    <name evidence="1" type="ORF">HID58_092647</name>
</gene>
<protein>
    <submittedName>
        <fullName evidence="1">Uncharacterized protein</fullName>
    </submittedName>
</protein>
<evidence type="ECO:0000313" key="1">
    <source>
        <dbReference type="EMBL" id="KAH0854042.1"/>
    </source>
</evidence>
<proteinExistence type="predicted"/>